<evidence type="ECO:0000256" key="1">
    <source>
        <dbReference type="ARBA" id="ARBA00008520"/>
    </source>
</evidence>
<feature type="region of interest" description="Disordered" evidence="4">
    <location>
        <begin position="1"/>
        <end position="33"/>
    </location>
</feature>
<dbReference type="GO" id="GO:1901982">
    <property type="term" value="F:maltose binding"/>
    <property type="evidence" value="ECO:0007669"/>
    <property type="project" value="TreeGrafter"/>
</dbReference>
<dbReference type="PANTHER" id="PTHR30061">
    <property type="entry name" value="MALTOSE-BINDING PERIPLASMIC PROTEIN"/>
    <property type="match status" value="1"/>
</dbReference>
<keyword evidence="3" id="KW-0732">Signal</keyword>
<proteinExistence type="inferred from homology"/>
<feature type="compositionally biased region" description="Basic residues" evidence="4">
    <location>
        <begin position="22"/>
        <end position="33"/>
    </location>
</feature>
<accession>A0A7Z8K163</accession>
<comment type="caution">
    <text evidence="5">The sequence shown here is derived from an EMBL/GenBank/DDBJ whole genome shotgun (WGS) entry which is preliminary data.</text>
</comment>
<comment type="similarity">
    <text evidence="1">Belongs to the bacterial solute-binding protein 1 family.</text>
</comment>
<dbReference type="PANTHER" id="PTHR30061:SF50">
    <property type="entry name" value="MALTOSE_MALTODEXTRIN-BINDING PERIPLASMIC PROTEIN"/>
    <property type="match status" value="1"/>
</dbReference>
<organism evidence="5 6">
    <name type="scientific">Cellulomonas hominis</name>
    <dbReference type="NCBI Taxonomy" id="156981"/>
    <lineage>
        <taxon>Bacteria</taxon>
        <taxon>Bacillati</taxon>
        <taxon>Actinomycetota</taxon>
        <taxon>Actinomycetes</taxon>
        <taxon>Micrococcales</taxon>
        <taxon>Cellulomonadaceae</taxon>
        <taxon>Cellulomonas</taxon>
    </lineage>
</organism>
<dbReference type="GO" id="GO:0015768">
    <property type="term" value="P:maltose transport"/>
    <property type="evidence" value="ECO:0007669"/>
    <property type="project" value="TreeGrafter"/>
</dbReference>
<evidence type="ECO:0000313" key="6">
    <source>
        <dbReference type="Proteomes" id="UP000308121"/>
    </source>
</evidence>
<dbReference type="Gene3D" id="3.40.190.10">
    <property type="entry name" value="Periplasmic binding protein-like II"/>
    <property type="match status" value="2"/>
</dbReference>
<dbReference type="Proteomes" id="UP000308121">
    <property type="component" value="Unassembled WGS sequence"/>
</dbReference>
<dbReference type="Pfam" id="PF01547">
    <property type="entry name" value="SBP_bac_1"/>
    <property type="match status" value="1"/>
</dbReference>
<sequence>MRPSSHRPPGARDRGPGTRPAAGRRRRAIRRSGGRPLRLGVALGVEAWRRRGSPGRGARGAGLRRAVRVRRRSRAIAGVSVLALGAGLAACAPGDSTPVLTWYTNPDAGGQAKLAQQCTEEADGAYRIEVSVLPRDASSQREQLARRLAASDSSIDLMSLDPPFIPELANAGFLAPVPDDIAEQVSQDVAEGALQGASWGDELVTVPFWANTQLLWYKKSVAEAAGLDPAAAPVTWDQVMDAARDQDKTLGVQGIKAEAYTVWINALVESAGGHIVENPEASAEDVELGLESDAGKEAARIIGEIGSDRLGGAGLPTQDENASLTQFQGDSGSFMVNWPFVWPAMQASVEDGALDQSFLDDVGWAVYPQVTEGTDAAPPYGGINLGVGAFSEHVDEAYEAAACIVKPENQAAYFVSDGNPPSSTVAYDDPTVQETFPMADVIRQSLEQAAPRPQTPYYNEVSQGLQETWHPAASVDPDRTPQESTDFITAVLRGERLL</sequence>
<evidence type="ECO:0000256" key="3">
    <source>
        <dbReference type="ARBA" id="ARBA00022729"/>
    </source>
</evidence>
<evidence type="ECO:0000256" key="2">
    <source>
        <dbReference type="ARBA" id="ARBA00022448"/>
    </source>
</evidence>
<name>A0A7Z8K163_9CELL</name>
<protein>
    <submittedName>
        <fullName evidence="5">Extracellular solute-binding protein</fullName>
    </submittedName>
</protein>
<dbReference type="SUPFAM" id="SSF53850">
    <property type="entry name" value="Periplasmic binding protein-like II"/>
    <property type="match status" value="1"/>
</dbReference>
<dbReference type="GO" id="GO:0042956">
    <property type="term" value="P:maltodextrin transmembrane transport"/>
    <property type="evidence" value="ECO:0007669"/>
    <property type="project" value="TreeGrafter"/>
</dbReference>
<dbReference type="AlphaFoldDB" id="A0A7Z8K163"/>
<dbReference type="EMBL" id="SZYE01000013">
    <property type="protein sequence ID" value="TKR26870.1"/>
    <property type="molecule type" value="Genomic_DNA"/>
</dbReference>
<reference evidence="5 6" key="1">
    <citation type="submission" date="2019-05" db="EMBL/GenBank/DDBJ databases">
        <title>Genome sequence of Cellulomonas hominis strain CS1.</title>
        <authorList>
            <person name="Belmont J."/>
            <person name="Maclea K.S."/>
        </authorList>
    </citation>
    <scope>NUCLEOTIDE SEQUENCE [LARGE SCALE GENOMIC DNA]</scope>
    <source>
        <strain evidence="5 6">CS1</strain>
    </source>
</reference>
<evidence type="ECO:0000313" key="5">
    <source>
        <dbReference type="EMBL" id="TKR26870.1"/>
    </source>
</evidence>
<evidence type="ECO:0000256" key="4">
    <source>
        <dbReference type="SAM" id="MobiDB-lite"/>
    </source>
</evidence>
<keyword evidence="2" id="KW-0813">Transport</keyword>
<dbReference type="OrthoDB" id="3495561at2"/>
<gene>
    <name evidence="5" type="ORF">FA014_03515</name>
</gene>
<dbReference type="GO" id="GO:0055052">
    <property type="term" value="C:ATP-binding cassette (ABC) transporter complex, substrate-binding subunit-containing"/>
    <property type="evidence" value="ECO:0007669"/>
    <property type="project" value="TreeGrafter"/>
</dbReference>
<dbReference type="InterPro" id="IPR006059">
    <property type="entry name" value="SBP"/>
</dbReference>